<evidence type="ECO:0000256" key="1">
    <source>
        <dbReference type="ARBA" id="ARBA00004141"/>
    </source>
</evidence>
<keyword evidence="3 6" id="KW-1133">Transmembrane helix</keyword>
<evidence type="ECO:0000313" key="8">
    <source>
        <dbReference type="EMBL" id="SLM93679.1"/>
    </source>
</evidence>
<dbReference type="GO" id="GO:0030416">
    <property type="term" value="P:methylamine metabolic process"/>
    <property type="evidence" value="ECO:0007669"/>
    <property type="project" value="InterPro"/>
</dbReference>
<dbReference type="EMBL" id="FWFG01000092">
    <property type="protein sequence ID" value="SLM93679.1"/>
    <property type="molecule type" value="Genomic_DNA"/>
</dbReference>
<gene>
    <name evidence="8" type="ORF">FM110_10225</name>
</gene>
<feature type="compositionally biased region" description="Low complexity" evidence="5">
    <location>
        <begin position="212"/>
        <end position="232"/>
    </location>
</feature>
<evidence type="ECO:0000256" key="2">
    <source>
        <dbReference type="ARBA" id="ARBA00022692"/>
    </source>
</evidence>
<dbReference type="InterPro" id="IPR009908">
    <property type="entry name" value="Methylamine_util_MauE"/>
</dbReference>
<keyword evidence="9" id="KW-1185">Reference proteome</keyword>
<dbReference type="AlphaFoldDB" id="A0A1X6X438"/>
<proteinExistence type="predicted"/>
<evidence type="ECO:0000256" key="5">
    <source>
        <dbReference type="SAM" id="MobiDB-lite"/>
    </source>
</evidence>
<evidence type="ECO:0000259" key="7">
    <source>
        <dbReference type="Pfam" id="PF07291"/>
    </source>
</evidence>
<dbReference type="InterPro" id="IPR036249">
    <property type="entry name" value="Thioredoxin-like_sf"/>
</dbReference>
<feature type="compositionally biased region" description="Low complexity" evidence="5">
    <location>
        <begin position="183"/>
        <end position="196"/>
    </location>
</feature>
<evidence type="ECO:0000256" key="3">
    <source>
        <dbReference type="ARBA" id="ARBA00022989"/>
    </source>
</evidence>
<feature type="compositionally biased region" description="Basic and acidic residues" evidence="5">
    <location>
        <begin position="197"/>
        <end position="211"/>
    </location>
</feature>
<comment type="subcellular location">
    <subcellularLocation>
        <location evidence="1">Membrane</location>
        <topology evidence="1">Multi-pass membrane protein</topology>
    </subcellularLocation>
</comment>
<dbReference type="SUPFAM" id="SSF52833">
    <property type="entry name" value="Thioredoxin-like"/>
    <property type="match status" value="1"/>
</dbReference>
<feature type="domain" description="Methylamine utilisation protein MauE" evidence="7">
    <location>
        <begin position="6"/>
        <end position="130"/>
    </location>
</feature>
<accession>A0A1X6X438</accession>
<keyword evidence="2 6" id="KW-0812">Transmembrane</keyword>
<name>A0A1X6X438_9MICO</name>
<protein>
    <recommendedName>
        <fullName evidence="7">Methylamine utilisation protein MauE domain-containing protein</fullName>
    </recommendedName>
</protein>
<feature type="transmembrane region" description="Helical" evidence="6">
    <location>
        <begin position="71"/>
        <end position="89"/>
    </location>
</feature>
<feature type="region of interest" description="Disordered" evidence="5">
    <location>
        <begin position="173"/>
        <end position="238"/>
    </location>
</feature>
<feature type="transmembrane region" description="Helical" evidence="6">
    <location>
        <begin position="120"/>
        <end position="142"/>
    </location>
</feature>
<feature type="transmembrane region" description="Helical" evidence="6">
    <location>
        <begin position="45"/>
        <end position="64"/>
    </location>
</feature>
<evidence type="ECO:0000313" key="9">
    <source>
        <dbReference type="Proteomes" id="UP000195981"/>
    </source>
</evidence>
<dbReference type="RefSeq" id="WP_087104665.1">
    <property type="nucleotide sequence ID" value="NZ_FWFG01000092.1"/>
</dbReference>
<dbReference type="Proteomes" id="UP000195981">
    <property type="component" value="Unassembled WGS sequence"/>
</dbReference>
<dbReference type="GO" id="GO:0016020">
    <property type="term" value="C:membrane"/>
    <property type="evidence" value="ECO:0007669"/>
    <property type="project" value="UniProtKB-SubCell"/>
</dbReference>
<keyword evidence="4 6" id="KW-0472">Membrane</keyword>
<sequence>MSPLVAAPILLTFTLLVSGLAKIGDPRATEDAMVSLRTPARPLHRLGALLLAPGELLLAVGLWIPIVPVQVAVAAATLALMLAYLVIIVRALGFDEPVHCSCFGTLGSPNVSRASALRNVTLSLLGVAGVVSAATGATAAAVLTACPLLLAWTLALGAAVLLTAFTLGGTEKDEEAPTAAPLGSHAPARAASATTGAHDDASEGGVRRDDAAGSAGAAHDVAAEDNAGSAGAAEDDELDYLRTPIPPGLLRDADGELVPLRSFTAGRAVLLIWVNPGCGPCERILTALPAWRERLDPLVAVHMVLPRPLAGIAQPDLERLGPGPMEDVHSTLAETLSMRGTPAAVLLGADGMLAGGPVAGGDEVSDFVEEIIEQLDAARVTQTGPDRTAR</sequence>
<feature type="transmembrane region" description="Helical" evidence="6">
    <location>
        <begin position="149"/>
        <end position="168"/>
    </location>
</feature>
<dbReference type="Gene3D" id="3.40.30.10">
    <property type="entry name" value="Glutaredoxin"/>
    <property type="match status" value="1"/>
</dbReference>
<dbReference type="OrthoDB" id="5006039at2"/>
<organism evidence="8 9">
    <name type="scientific">Brachybacterium nesterenkovii</name>
    <dbReference type="NCBI Taxonomy" id="47847"/>
    <lineage>
        <taxon>Bacteria</taxon>
        <taxon>Bacillati</taxon>
        <taxon>Actinomycetota</taxon>
        <taxon>Actinomycetes</taxon>
        <taxon>Micrococcales</taxon>
        <taxon>Dermabacteraceae</taxon>
        <taxon>Brachybacterium</taxon>
    </lineage>
</organism>
<evidence type="ECO:0000256" key="6">
    <source>
        <dbReference type="SAM" id="Phobius"/>
    </source>
</evidence>
<dbReference type="Pfam" id="PF07291">
    <property type="entry name" value="MauE"/>
    <property type="match status" value="1"/>
</dbReference>
<reference evidence="8 9" key="1">
    <citation type="submission" date="2017-02" db="EMBL/GenBank/DDBJ databases">
        <authorList>
            <person name="Peterson S.W."/>
        </authorList>
    </citation>
    <scope>NUCLEOTIDE SEQUENCE [LARGE SCALE GENOMIC DNA]</scope>
    <source>
        <strain evidence="8 9">CIP104813</strain>
    </source>
</reference>
<evidence type="ECO:0000256" key="4">
    <source>
        <dbReference type="ARBA" id="ARBA00023136"/>
    </source>
</evidence>